<gene>
    <name evidence="1" type="primary">napD</name>
    <name evidence="2" type="ORF">GX576_14760</name>
</gene>
<name>A0A7X7LYK6_9RHOO</name>
<keyword evidence="1" id="KW-0143">Chaperone</keyword>
<proteinExistence type="inferred from homology"/>
<comment type="function">
    <text evidence="1">Chaperone for NapA, the catalytic subunit of the periplasmic nitrate reductase. It binds directly and specifically to the twin-arginine signal peptide of NapA, preventing premature interaction with the Tat translocase and premature export.</text>
</comment>
<protein>
    <recommendedName>
        <fullName evidence="1">Chaperone NapD</fullName>
    </recommendedName>
    <alternativeName>
        <fullName evidence="1">NapA signal peptide-binding chaperone NapD</fullName>
    </alternativeName>
</protein>
<dbReference type="Proteomes" id="UP000536534">
    <property type="component" value="Unassembled WGS sequence"/>
</dbReference>
<dbReference type="InterPro" id="IPR005623">
    <property type="entry name" value="Chaperone_NapD_NO3_reduct"/>
</dbReference>
<reference evidence="2 3" key="1">
    <citation type="journal article" date="2020" name="Biotechnol. Biofuels">
        <title>New insights from the biogas microbiome by comprehensive genome-resolved metagenomics of nearly 1600 species originating from multiple anaerobic digesters.</title>
        <authorList>
            <person name="Campanaro S."/>
            <person name="Treu L."/>
            <person name="Rodriguez-R L.M."/>
            <person name="Kovalovszki A."/>
            <person name="Ziels R.M."/>
            <person name="Maus I."/>
            <person name="Zhu X."/>
            <person name="Kougias P.G."/>
            <person name="Basile A."/>
            <person name="Luo G."/>
            <person name="Schluter A."/>
            <person name="Konstantinidis K.T."/>
            <person name="Angelidaki I."/>
        </authorList>
    </citation>
    <scope>NUCLEOTIDE SEQUENCE [LARGE SCALE GENOMIC DNA]</scope>
    <source>
        <strain evidence="2">AS06rmzACSIP_256</strain>
    </source>
</reference>
<organism evidence="2 3">
    <name type="scientific">Thauera phenolivorans</name>
    <dbReference type="NCBI Taxonomy" id="1792543"/>
    <lineage>
        <taxon>Bacteria</taxon>
        <taxon>Pseudomonadati</taxon>
        <taxon>Pseudomonadota</taxon>
        <taxon>Betaproteobacteria</taxon>
        <taxon>Rhodocyclales</taxon>
        <taxon>Zoogloeaceae</taxon>
        <taxon>Thauera</taxon>
    </lineage>
</organism>
<evidence type="ECO:0000313" key="3">
    <source>
        <dbReference type="Proteomes" id="UP000536534"/>
    </source>
</evidence>
<keyword evidence="1" id="KW-0963">Cytoplasm</keyword>
<evidence type="ECO:0000256" key="1">
    <source>
        <dbReference type="HAMAP-Rule" id="MF_02200"/>
    </source>
</evidence>
<comment type="subunit">
    <text evidence="1">Interacts with the cytoplasmic NapA precursor.</text>
</comment>
<dbReference type="EMBL" id="JAAYYV010000423">
    <property type="protein sequence ID" value="NLF55627.1"/>
    <property type="molecule type" value="Genomic_DNA"/>
</dbReference>
<comment type="caution">
    <text evidence="2">The sequence shown here is derived from an EMBL/GenBank/DDBJ whole genome shotgun (WGS) entry which is preliminary data.</text>
</comment>
<sequence>MNIASLVVRAFPADFPEVIEALARIPGVELHGSSEDRGSIVITIEDGAGWTVTDAILAVNLAPKVQGLTIAYEYTDEGLELTEV</sequence>
<comment type="similarity">
    <text evidence="1">Belongs to the NapD family.</text>
</comment>
<dbReference type="Gene3D" id="3.30.70.920">
    <property type="match status" value="1"/>
</dbReference>
<dbReference type="Pfam" id="PF03927">
    <property type="entry name" value="NapD"/>
    <property type="match status" value="1"/>
</dbReference>
<evidence type="ECO:0000313" key="2">
    <source>
        <dbReference type="EMBL" id="NLF55627.1"/>
    </source>
</evidence>
<dbReference type="GO" id="GO:0005737">
    <property type="term" value="C:cytoplasm"/>
    <property type="evidence" value="ECO:0007669"/>
    <property type="project" value="UniProtKB-SubCell"/>
</dbReference>
<dbReference type="AlphaFoldDB" id="A0A7X7LYK6"/>
<comment type="subcellular location">
    <subcellularLocation>
        <location evidence="1">Cytoplasm</location>
    </subcellularLocation>
</comment>
<dbReference type="GO" id="GO:0051224">
    <property type="term" value="P:negative regulation of protein transport"/>
    <property type="evidence" value="ECO:0007669"/>
    <property type="project" value="UniProtKB-UniRule"/>
</dbReference>
<dbReference type="HAMAP" id="MF_02200">
    <property type="entry name" value="NapD"/>
    <property type="match status" value="1"/>
</dbReference>
<accession>A0A7X7LYK6</accession>
<dbReference type="GO" id="GO:0005048">
    <property type="term" value="F:signal sequence binding"/>
    <property type="evidence" value="ECO:0007669"/>
    <property type="project" value="UniProtKB-UniRule"/>
</dbReference>